<evidence type="ECO:0000313" key="4">
    <source>
        <dbReference type="EMBL" id="BDU78425.1"/>
    </source>
</evidence>
<evidence type="ECO:0000313" key="5">
    <source>
        <dbReference type="Proteomes" id="UP001228113"/>
    </source>
</evidence>
<organism evidence="4 5">
    <name type="scientific">Mesoterricola sediminis</name>
    <dbReference type="NCBI Taxonomy" id="2927980"/>
    <lineage>
        <taxon>Bacteria</taxon>
        <taxon>Pseudomonadati</taxon>
        <taxon>Acidobacteriota</taxon>
        <taxon>Holophagae</taxon>
        <taxon>Holophagales</taxon>
        <taxon>Holophagaceae</taxon>
        <taxon>Mesoterricola</taxon>
    </lineage>
</organism>
<dbReference type="AlphaFoldDB" id="A0AA48KEV0"/>
<evidence type="ECO:0000259" key="3">
    <source>
        <dbReference type="Pfam" id="PF13505"/>
    </source>
</evidence>
<evidence type="ECO:0000256" key="1">
    <source>
        <dbReference type="ARBA" id="ARBA00022729"/>
    </source>
</evidence>
<gene>
    <name evidence="4" type="ORF">METESE_33830</name>
</gene>
<protein>
    <recommendedName>
        <fullName evidence="3">Outer membrane protein beta-barrel domain-containing protein</fullName>
    </recommendedName>
</protein>
<dbReference type="InterPro" id="IPR027385">
    <property type="entry name" value="Beta-barrel_OMP"/>
</dbReference>
<reference evidence="4" key="1">
    <citation type="journal article" date="2023" name="Int. J. Syst. Evol. Microbiol.">
        <title>Mesoterricola silvestris gen. nov., sp. nov., Mesoterricola sediminis sp. nov., Geothrix oryzae sp. nov., Geothrix edaphica sp. nov., Geothrix rubra sp. nov., and Geothrix limicola sp. nov., six novel members of Acidobacteriota isolated from soils.</title>
        <authorList>
            <person name="Itoh H."/>
            <person name="Sugisawa Y."/>
            <person name="Mise K."/>
            <person name="Xu Z."/>
            <person name="Kuniyasu M."/>
            <person name="Ushijima N."/>
            <person name="Kawano K."/>
            <person name="Kobayashi E."/>
            <person name="Shiratori Y."/>
            <person name="Masuda Y."/>
            <person name="Senoo K."/>
        </authorList>
    </citation>
    <scope>NUCLEOTIDE SEQUENCE</scope>
    <source>
        <strain evidence="4">W786</strain>
    </source>
</reference>
<feature type="chain" id="PRO_5041280577" description="Outer membrane protein beta-barrel domain-containing protein" evidence="2">
    <location>
        <begin position="24"/>
        <end position="206"/>
    </location>
</feature>
<keyword evidence="5" id="KW-1185">Reference proteome</keyword>
<feature type="signal peptide" evidence="2">
    <location>
        <begin position="1"/>
        <end position="23"/>
    </location>
</feature>
<accession>A0AA48KEV0</accession>
<dbReference type="Proteomes" id="UP001228113">
    <property type="component" value="Chromosome"/>
</dbReference>
<evidence type="ECO:0000256" key="2">
    <source>
        <dbReference type="SAM" id="SignalP"/>
    </source>
</evidence>
<keyword evidence="1 2" id="KW-0732">Signal</keyword>
<dbReference type="Pfam" id="PF13505">
    <property type="entry name" value="OMP_b-brl"/>
    <property type="match status" value="1"/>
</dbReference>
<name>A0AA48KEV0_9BACT</name>
<proteinExistence type="predicted"/>
<dbReference type="EMBL" id="AP027081">
    <property type="protein sequence ID" value="BDU78425.1"/>
    <property type="molecule type" value="Genomic_DNA"/>
</dbReference>
<feature type="domain" description="Outer membrane protein beta-barrel" evidence="3">
    <location>
        <begin position="8"/>
        <end position="206"/>
    </location>
</feature>
<dbReference type="RefSeq" id="WP_243329080.1">
    <property type="nucleotide sequence ID" value="NZ_AP027081.1"/>
</dbReference>
<dbReference type="KEGG" id="msea:METESE_33830"/>
<sequence length="206" mass="22440">MKKILLTAATLVLAGAAPLAAQAPHLGFGLNLAIPTGDFSSKTYGDGTRDTYDAALGLQLMASFPVDKNFAFRVDINGMNFQGNSDYPGYPRFNLQNSMFSLAGEAQIFLGDGNALRHTGGYLIGGLSADFERFTGSYDDPAYYPDVTLNKTRMGLVVGYGYSFRYVGRWRWNVEGVYHKTLTGNDTNAGDPPSSDYFRVGFGMIF</sequence>